<dbReference type="Gene3D" id="3.40.30.10">
    <property type="entry name" value="Glutaredoxin"/>
    <property type="match status" value="1"/>
</dbReference>
<protein>
    <recommendedName>
        <fullName evidence="6">GST C-terminal domain-containing protein</fullName>
    </recommendedName>
</protein>
<evidence type="ECO:0000256" key="1">
    <source>
        <dbReference type="ARBA" id="ARBA00006475"/>
    </source>
</evidence>
<dbReference type="InterPro" id="IPR026928">
    <property type="entry name" value="FAX/IsoI-like"/>
</dbReference>
<evidence type="ECO:0000313" key="5">
    <source>
        <dbReference type="Proteomes" id="UP000218231"/>
    </source>
</evidence>
<name>A0A2A2JJX2_9BILA</name>
<gene>
    <name evidence="4" type="ORF">WR25_00548</name>
</gene>
<dbReference type="Gene3D" id="1.20.1050.10">
    <property type="match status" value="1"/>
</dbReference>
<dbReference type="InterPro" id="IPR012336">
    <property type="entry name" value="Thioredoxin-like_fold"/>
</dbReference>
<dbReference type="InterPro" id="IPR033468">
    <property type="entry name" value="Metaxin_GST"/>
</dbReference>
<dbReference type="EMBL" id="LIAE01010388">
    <property type="protein sequence ID" value="PAV62030.1"/>
    <property type="molecule type" value="Genomic_DNA"/>
</dbReference>
<dbReference type="SUPFAM" id="SSF52833">
    <property type="entry name" value="Thioredoxin-like"/>
    <property type="match status" value="1"/>
</dbReference>
<feature type="domain" description="Thioredoxin-like fold" evidence="3">
    <location>
        <begin position="62"/>
        <end position="151"/>
    </location>
</feature>
<organism evidence="4 5">
    <name type="scientific">Diploscapter pachys</name>
    <dbReference type="NCBI Taxonomy" id="2018661"/>
    <lineage>
        <taxon>Eukaryota</taxon>
        <taxon>Metazoa</taxon>
        <taxon>Ecdysozoa</taxon>
        <taxon>Nematoda</taxon>
        <taxon>Chromadorea</taxon>
        <taxon>Rhabditida</taxon>
        <taxon>Rhabditina</taxon>
        <taxon>Rhabditomorpha</taxon>
        <taxon>Rhabditoidea</taxon>
        <taxon>Rhabditidae</taxon>
        <taxon>Diploscapter</taxon>
    </lineage>
</organism>
<evidence type="ECO:0008006" key="6">
    <source>
        <dbReference type="Google" id="ProtNLM"/>
    </source>
</evidence>
<comment type="caution">
    <text evidence="4">The sequence shown here is derived from an EMBL/GenBank/DDBJ whole genome shotgun (WGS) entry which is preliminary data.</text>
</comment>
<dbReference type="Pfam" id="PF17172">
    <property type="entry name" value="GST_N_4"/>
    <property type="match status" value="1"/>
</dbReference>
<keyword evidence="5" id="KW-1185">Reference proteome</keyword>
<proteinExistence type="inferred from homology"/>
<evidence type="ECO:0000313" key="4">
    <source>
        <dbReference type="EMBL" id="PAV62030.1"/>
    </source>
</evidence>
<dbReference type="SUPFAM" id="SSF47616">
    <property type="entry name" value="GST C-terminal domain-like"/>
    <property type="match status" value="1"/>
</dbReference>
<dbReference type="PANTHER" id="PTHR12289:SF32">
    <property type="entry name" value="GST_C_6 DOMAIN-CONTAINING PROTEIN"/>
    <property type="match status" value="1"/>
</dbReference>
<dbReference type="CDD" id="cd03193">
    <property type="entry name" value="GST_C_Metaxin"/>
    <property type="match status" value="1"/>
</dbReference>
<dbReference type="SFLD" id="SFLDS00019">
    <property type="entry name" value="Glutathione_Transferase_(cytos"/>
    <property type="match status" value="1"/>
</dbReference>
<reference evidence="4 5" key="1">
    <citation type="journal article" date="2017" name="Curr. Biol.">
        <title>Genome architecture and evolution of a unichromosomal asexual nematode.</title>
        <authorList>
            <person name="Fradin H."/>
            <person name="Zegar C."/>
            <person name="Gutwein M."/>
            <person name="Lucas J."/>
            <person name="Kovtun M."/>
            <person name="Corcoran D."/>
            <person name="Baugh L.R."/>
            <person name="Kiontke K."/>
            <person name="Gunsalus K."/>
            <person name="Fitch D.H."/>
            <person name="Piano F."/>
        </authorList>
    </citation>
    <scope>NUCLEOTIDE SEQUENCE [LARGE SCALE GENOMIC DNA]</scope>
    <source>
        <strain evidence="4">PF1309</strain>
    </source>
</reference>
<dbReference type="GO" id="GO:0005737">
    <property type="term" value="C:cytoplasm"/>
    <property type="evidence" value="ECO:0007669"/>
    <property type="project" value="TreeGrafter"/>
</dbReference>
<dbReference type="PANTHER" id="PTHR12289">
    <property type="entry name" value="METAXIN RELATED"/>
    <property type="match status" value="1"/>
</dbReference>
<dbReference type="Proteomes" id="UP000218231">
    <property type="component" value="Unassembled WGS sequence"/>
</dbReference>
<dbReference type="SFLD" id="SFLDG01200">
    <property type="entry name" value="SUF1.1"/>
    <property type="match status" value="1"/>
</dbReference>
<sequence length="285" mass="33067">MVECCCCSATLAIGTVIVAFVGYKFICSKRKDAPKLNVENWKKDVVYLFQFPRITTAPNLSPFCLKIESMLRVYNIKHEIIETMRKRGSNGQLPFIELNGKQIADSQLIDVVLREHFNIPSLPSKRDEGFARAIDRMLNGNTFGGIIYFKVLKRFDGFTDVILREMSRQPSFLIPFLQTVFRLLVGKRLDLRTRTLVGDFSTEEFRMLLKKDFDALVDILGDRKFLFGNEITPTDCSLFGQLVTVYNVSYDNEVQSILRKDYKPLLDYIDRFRQQVFPNDFIDYK</sequence>
<dbReference type="InterPro" id="IPR040079">
    <property type="entry name" value="Glutathione_S-Trfase"/>
</dbReference>
<accession>A0A2A2JJX2</accession>
<evidence type="ECO:0000259" key="3">
    <source>
        <dbReference type="Pfam" id="PF17172"/>
    </source>
</evidence>
<dbReference type="OrthoDB" id="5809458at2759"/>
<dbReference type="InterPro" id="IPR050931">
    <property type="entry name" value="Mito_Protein_Transport_Metaxin"/>
</dbReference>
<dbReference type="Pfam" id="PF17171">
    <property type="entry name" value="GST_C_6"/>
    <property type="match status" value="1"/>
</dbReference>
<feature type="domain" description="Metaxin glutathione S-transferase" evidence="2">
    <location>
        <begin position="210"/>
        <end position="271"/>
    </location>
</feature>
<dbReference type="InterPro" id="IPR036282">
    <property type="entry name" value="Glutathione-S-Trfase_C_sf"/>
</dbReference>
<evidence type="ECO:0000259" key="2">
    <source>
        <dbReference type="Pfam" id="PF17171"/>
    </source>
</evidence>
<dbReference type="InterPro" id="IPR036249">
    <property type="entry name" value="Thioredoxin-like_sf"/>
</dbReference>
<dbReference type="SFLD" id="SFLDG01180">
    <property type="entry name" value="SUF1"/>
    <property type="match status" value="1"/>
</dbReference>
<comment type="similarity">
    <text evidence="1">Belongs to the FAX family.</text>
</comment>
<dbReference type="AlphaFoldDB" id="A0A2A2JJX2"/>